<sequence length="360" mass="40771">MKTQIKRGVLFLALSFLVLLISCKTDNDEIINAPLDQVLKLNSKVATLILKTTMNDGSKDNILDGSSCFSIDLPVTINVNGLEIMIDSEQDFQIVEEIFDEFEDDLDELDLIFPITVILSDFSEIVIENDQQLEELIESCDIEDEDEDIECLDFEYPFTVSVFDPQNELIQSITFTSDKELFDFINDLDEDDIVNVDFPITVILSDGAETIINNLDQLENVIEAVIDDCDENDLTAERFTQVITIGSMKVQKYKDNENNETENYDGYVFNFYSDGTSAVTIENENDDDAQGTITTTINGTWSVTTRVDGGLNATFDFGAEEPLSKLNIEWNVKKIKDKRIMFDNRNGEGISKDELFFIKN</sequence>
<reference evidence="2" key="1">
    <citation type="submission" date="2021-01" db="EMBL/GenBank/DDBJ databases">
        <authorList>
            <person name="Zhong Y.L."/>
        </authorList>
    </citation>
    <scope>NUCLEOTIDE SEQUENCE</scope>
    <source>
        <strain evidence="2">KCTC 23302</strain>
    </source>
</reference>
<keyword evidence="1" id="KW-0732">Signal</keyword>
<keyword evidence="3" id="KW-1185">Reference proteome</keyword>
<dbReference type="EMBL" id="JAERQJ010000002">
    <property type="protein sequence ID" value="MBL0682989.1"/>
    <property type="molecule type" value="Genomic_DNA"/>
</dbReference>
<dbReference type="RefSeq" id="WP_201917569.1">
    <property type="nucleotide sequence ID" value="NZ_BAABAX010000023.1"/>
</dbReference>
<protein>
    <recommendedName>
        <fullName evidence="4">Lipocalin-like domain-containing protein</fullName>
    </recommendedName>
</protein>
<evidence type="ECO:0000256" key="1">
    <source>
        <dbReference type="SAM" id="SignalP"/>
    </source>
</evidence>
<dbReference type="AlphaFoldDB" id="A0A937D573"/>
<evidence type="ECO:0000313" key="3">
    <source>
        <dbReference type="Proteomes" id="UP000651057"/>
    </source>
</evidence>
<accession>A0A937D573</accession>
<proteinExistence type="predicted"/>
<dbReference type="PROSITE" id="PS51257">
    <property type="entry name" value="PROKAR_LIPOPROTEIN"/>
    <property type="match status" value="1"/>
</dbReference>
<evidence type="ECO:0000313" key="2">
    <source>
        <dbReference type="EMBL" id="MBL0682989.1"/>
    </source>
</evidence>
<comment type="caution">
    <text evidence="2">The sequence shown here is derived from an EMBL/GenBank/DDBJ whole genome shotgun (WGS) entry which is preliminary data.</text>
</comment>
<organism evidence="2 3">
    <name type="scientific">Aquimarina mytili</name>
    <dbReference type="NCBI Taxonomy" id="874423"/>
    <lineage>
        <taxon>Bacteria</taxon>
        <taxon>Pseudomonadati</taxon>
        <taxon>Bacteroidota</taxon>
        <taxon>Flavobacteriia</taxon>
        <taxon>Flavobacteriales</taxon>
        <taxon>Flavobacteriaceae</taxon>
        <taxon>Aquimarina</taxon>
    </lineage>
</organism>
<dbReference type="Proteomes" id="UP000651057">
    <property type="component" value="Unassembled WGS sequence"/>
</dbReference>
<name>A0A937D573_9FLAO</name>
<feature type="chain" id="PRO_5037281798" description="Lipocalin-like domain-containing protein" evidence="1">
    <location>
        <begin position="28"/>
        <end position="360"/>
    </location>
</feature>
<evidence type="ECO:0008006" key="4">
    <source>
        <dbReference type="Google" id="ProtNLM"/>
    </source>
</evidence>
<feature type="signal peptide" evidence="1">
    <location>
        <begin position="1"/>
        <end position="27"/>
    </location>
</feature>
<gene>
    <name evidence="2" type="ORF">JJQ60_05650</name>
</gene>